<dbReference type="OrthoDB" id="10404269at2759"/>
<organism evidence="2 3">
    <name type="scientific">Puccinia graminis f. sp. tritici</name>
    <dbReference type="NCBI Taxonomy" id="56615"/>
    <lineage>
        <taxon>Eukaryota</taxon>
        <taxon>Fungi</taxon>
        <taxon>Dikarya</taxon>
        <taxon>Basidiomycota</taxon>
        <taxon>Pucciniomycotina</taxon>
        <taxon>Pucciniomycetes</taxon>
        <taxon>Pucciniales</taxon>
        <taxon>Pucciniaceae</taxon>
        <taxon>Puccinia</taxon>
    </lineage>
</organism>
<feature type="compositionally biased region" description="Polar residues" evidence="1">
    <location>
        <begin position="42"/>
        <end position="61"/>
    </location>
</feature>
<reference evidence="2 3" key="1">
    <citation type="submission" date="2019-05" db="EMBL/GenBank/DDBJ databases">
        <title>Emergence of the Ug99 lineage of the wheat stem rust pathogen through somatic hybridization.</title>
        <authorList>
            <person name="Li F."/>
            <person name="Upadhyaya N.M."/>
            <person name="Sperschneider J."/>
            <person name="Matny O."/>
            <person name="Nguyen-Phuc H."/>
            <person name="Mago R."/>
            <person name="Raley C."/>
            <person name="Miller M.E."/>
            <person name="Silverstein K.A.T."/>
            <person name="Henningsen E."/>
            <person name="Hirsch C.D."/>
            <person name="Visser B."/>
            <person name="Pretorius Z.A."/>
            <person name="Steffenson B.J."/>
            <person name="Schwessinger B."/>
            <person name="Dodds P.N."/>
            <person name="Figueroa M."/>
        </authorList>
    </citation>
    <scope>NUCLEOTIDE SEQUENCE [LARGE SCALE GENOMIC DNA]</scope>
    <source>
        <strain evidence="2">21-0</strain>
    </source>
</reference>
<evidence type="ECO:0000313" key="2">
    <source>
        <dbReference type="EMBL" id="KAA1117685.1"/>
    </source>
</evidence>
<accession>A0A5B0QXS7</accession>
<evidence type="ECO:0000256" key="1">
    <source>
        <dbReference type="SAM" id="MobiDB-lite"/>
    </source>
</evidence>
<dbReference type="Proteomes" id="UP000324748">
    <property type="component" value="Unassembled WGS sequence"/>
</dbReference>
<gene>
    <name evidence="2" type="ORF">PGT21_019564</name>
</gene>
<proteinExistence type="predicted"/>
<dbReference type="EMBL" id="VSWC01000002">
    <property type="protein sequence ID" value="KAA1117685.1"/>
    <property type="molecule type" value="Genomic_DNA"/>
</dbReference>
<name>A0A5B0QXS7_PUCGR</name>
<sequence>MGLGAHGLPTPRWVSVSHCHAPQSQTFKKADQGNPHAAMPASNISDSALQTPTSLAKNNTQAKKKKLFDGQTRDLPQARPDPNCLKSGAGLGILFGIVARPGPPHAPRRGGFGFWPRARPIDSLILNELVRALGKEADFPSRYKTIYQLAVDVSVAWAIFLASWHTLCPLAESLHLFGKENTNTASASRYRLKQLFQELGEEKICWTARSDALEIGVATHKRRATRSTRTRSEAVWTPKIKAEHRLST</sequence>
<dbReference type="AlphaFoldDB" id="A0A5B0QXS7"/>
<comment type="caution">
    <text evidence="2">The sequence shown here is derived from an EMBL/GenBank/DDBJ whole genome shotgun (WGS) entry which is preliminary data.</text>
</comment>
<protein>
    <submittedName>
        <fullName evidence="2">Uncharacterized protein</fullName>
    </submittedName>
</protein>
<feature type="region of interest" description="Disordered" evidence="1">
    <location>
        <begin position="25"/>
        <end position="82"/>
    </location>
</feature>
<keyword evidence="3" id="KW-1185">Reference proteome</keyword>
<evidence type="ECO:0000313" key="3">
    <source>
        <dbReference type="Proteomes" id="UP000324748"/>
    </source>
</evidence>